<dbReference type="RefSeq" id="WP_158657639.1">
    <property type="nucleotide sequence ID" value="NZ_POQT01000036.1"/>
</dbReference>
<dbReference type="AlphaFoldDB" id="A0A4Q7Y5J2"/>
<gene>
    <name evidence="1" type="ORF">BKA19_1582</name>
</gene>
<dbReference type="EMBL" id="SHKV01000001">
    <property type="protein sequence ID" value="RZU31898.1"/>
    <property type="molecule type" value="Genomic_DNA"/>
</dbReference>
<comment type="caution">
    <text evidence="1">The sequence shown here is derived from an EMBL/GenBank/DDBJ whole genome shotgun (WGS) entry which is preliminary data.</text>
</comment>
<keyword evidence="2" id="KW-1185">Reference proteome</keyword>
<proteinExistence type="predicted"/>
<sequence>MAGVIRRGVVAGIGGRSVRELALEVVDEYVQAQSTGAVLDRLLDPPPTH</sequence>
<name>A0A4Q7Y5J2_9ACTN</name>
<protein>
    <submittedName>
        <fullName evidence="1">Uncharacterized protein</fullName>
    </submittedName>
</protein>
<accession>A0A4Q7Y5J2</accession>
<evidence type="ECO:0000313" key="1">
    <source>
        <dbReference type="EMBL" id="RZU31898.1"/>
    </source>
</evidence>
<dbReference type="Proteomes" id="UP000292507">
    <property type="component" value="Unassembled WGS sequence"/>
</dbReference>
<reference evidence="1 2" key="1">
    <citation type="submission" date="2019-02" db="EMBL/GenBank/DDBJ databases">
        <title>Sequencing the genomes of 1000 actinobacteria strains.</title>
        <authorList>
            <person name="Klenk H.-P."/>
        </authorList>
    </citation>
    <scope>NUCLEOTIDE SEQUENCE [LARGE SCALE GENOMIC DNA]</scope>
    <source>
        <strain evidence="1 2">DSM 44509</strain>
    </source>
</reference>
<organism evidence="1 2">
    <name type="scientific">Blastococcus saxobsidens</name>
    <dbReference type="NCBI Taxonomy" id="138336"/>
    <lineage>
        <taxon>Bacteria</taxon>
        <taxon>Bacillati</taxon>
        <taxon>Actinomycetota</taxon>
        <taxon>Actinomycetes</taxon>
        <taxon>Geodermatophilales</taxon>
        <taxon>Geodermatophilaceae</taxon>
        <taxon>Blastococcus</taxon>
    </lineage>
</organism>
<evidence type="ECO:0000313" key="2">
    <source>
        <dbReference type="Proteomes" id="UP000292507"/>
    </source>
</evidence>